<evidence type="ECO:0000313" key="2">
    <source>
        <dbReference type="Proteomes" id="UP000224567"/>
    </source>
</evidence>
<accession>A0A2G2V4Z4</accession>
<dbReference type="Proteomes" id="UP000224567">
    <property type="component" value="Unassembled WGS sequence"/>
</dbReference>
<dbReference type="EMBL" id="MLFT02000276">
    <property type="protein sequence ID" value="PHT28019.1"/>
    <property type="molecule type" value="Genomic_DNA"/>
</dbReference>
<proteinExistence type="predicted"/>
<evidence type="ECO:0000313" key="1">
    <source>
        <dbReference type="EMBL" id="PHT28019.1"/>
    </source>
</evidence>
<name>A0A2G2V4Z4_CAPBA</name>
<gene>
    <name evidence="1" type="ORF">CQW23_32375</name>
</gene>
<comment type="caution">
    <text evidence="1">The sequence shown here is derived from an EMBL/GenBank/DDBJ whole genome shotgun (WGS) entry which is preliminary data.</text>
</comment>
<sequence>MTEHHLVELFDAILMYLQYLPKYCSEMIIPSMTQYGLLQNLFGNLRDFHELKVNGCIKYETIEYVLPQLQLMAYRVVNFYYTLLGYQLDESDVPQVDSKLAKPVELETLHICSTNVKASKSAEVAIPVRNLEENSMDEENMKETSSESQDLLEDIDVLKEDLRNVFLEAPTDSSELCFPMSDGPLFITLLLKSLNDLLNSKVYSVVLKKEEIGWVKEDLE</sequence>
<protein>
    <submittedName>
        <fullName evidence="1">Uncharacterized protein</fullName>
    </submittedName>
</protein>
<organism evidence="1 2">
    <name type="scientific">Capsicum baccatum</name>
    <name type="common">Peruvian pepper</name>
    <dbReference type="NCBI Taxonomy" id="33114"/>
    <lineage>
        <taxon>Eukaryota</taxon>
        <taxon>Viridiplantae</taxon>
        <taxon>Streptophyta</taxon>
        <taxon>Embryophyta</taxon>
        <taxon>Tracheophyta</taxon>
        <taxon>Spermatophyta</taxon>
        <taxon>Magnoliopsida</taxon>
        <taxon>eudicotyledons</taxon>
        <taxon>Gunneridae</taxon>
        <taxon>Pentapetalae</taxon>
        <taxon>asterids</taxon>
        <taxon>lamiids</taxon>
        <taxon>Solanales</taxon>
        <taxon>Solanaceae</taxon>
        <taxon>Solanoideae</taxon>
        <taxon>Capsiceae</taxon>
        <taxon>Capsicum</taxon>
    </lineage>
</organism>
<keyword evidence="2" id="KW-1185">Reference proteome</keyword>
<dbReference type="AlphaFoldDB" id="A0A2G2V4Z4"/>
<reference evidence="1 2" key="1">
    <citation type="journal article" date="2017" name="Genome Biol.">
        <title>New reference genome sequences of hot pepper reveal the massive evolution of plant disease-resistance genes by retroduplication.</title>
        <authorList>
            <person name="Kim S."/>
            <person name="Park J."/>
            <person name="Yeom S.I."/>
            <person name="Kim Y.M."/>
            <person name="Seo E."/>
            <person name="Kim K.T."/>
            <person name="Kim M.S."/>
            <person name="Lee J.M."/>
            <person name="Cheong K."/>
            <person name="Shin H.S."/>
            <person name="Kim S.B."/>
            <person name="Han K."/>
            <person name="Lee J."/>
            <person name="Park M."/>
            <person name="Lee H.A."/>
            <person name="Lee H.Y."/>
            <person name="Lee Y."/>
            <person name="Oh S."/>
            <person name="Lee J.H."/>
            <person name="Choi E."/>
            <person name="Choi E."/>
            <person name="Lee S.E."/>
            <person name="Jeon J."/>
            <person name="Kim H."/>
            <person name="Choi G."/>
            <person name="Song H."/>
            <person name="Lee J."/>
            <person name="Lee S.C."/>
            <person name="Kwon J.K."/>
            <person name="Lee H.Y."/>
            <person name="Koo N."/>
            <person name="Hong Y."/>
            <person name="Kim R.W."/>
            <person name="Kang W.H."/>
            <person name="Huh J.H."/>
            <person name="Kang B.C."/>
            <person name="Yang T.J."/>
            <person name="Lee Y.H."/>
            <person name="Bennetzen J.L."/>
            <person name="Choi D."/>
        </authorList>
    </citation>
    <scope>NUCLEOTIDE SEQUENCE [LARGE SCALE GENOMIC DNA]</scope>
    <source>
        <strain evidence="2">cv. PBC81</strain>
    </source>
</reference>
<reference evidence="2" key="2">
    <citation type="journal article" date="2017" name="J. Anim. Genet.">
        <title>Multiple reference genome sequences of hot pepper reveal the massive evolution of plant disease resistance genes by retroduplication.</title>
        <authorList>
            <person name="Kim S."/>
            <person name="Park J."/>
            <person name="Yeom S.-I."/>
            <person name="Kim Y.-M."/>
            <person name="Seo E."/>
            <person name="Kim K.-T."/>
            <person name="Kim M.-S."/>
            <person name="Lee J.M."/>
            <person name="Cheong K."/>
            <person name="Shin H.-S."/>
            <person name="Kim S.-B."/>
            <person name="Han K."/>
            <person name="Lee J."/>
            <person name="Park M."/>
            <person name="Lee H.-A."/>
            <person name="Lee H.-Y."/>
            <person name="Lee Y."/>
            <person name="Oh S."/>
            <person name="Lee J.H."/>
            <person name="Choi E."/>
            <person name="Choi E."/>
            <person name="Lee S.E."/>
            <person name="Jeon J."/>
            <person name="Kim H."/>
            <person name="Choi G."/>
            <person name="Song H."/>
            <person name="Lee J."/>
            <person name="Lee S.-C."/>
            <person name="Kwon J.-K."/>
            <person name="Lee H.-Y."/>
            <person name="Koo N."/>
            <person name="Hong Y."/>
            <person name="Kim R.W."/>
            <person name="Kang W.-H."/>
            <person name="Huh J.H."/>
            <person name="Kang B.-C."/>
            <person name="Yang T.-J."/>
            <person name="Lee Y.-H."/>
            <person name="Bennetzen J.L."/>
            <person name="Choi D."/>
        </authorList>
    </citation>
    <scope>NUCLEOTIDE SEQUENCE [LARGE SCALE GENOMIC DNA]</scope>
    <source>
        <strain evidence="2">cv. PBC81</strain>
    </source>
</reference>